<organism evidence="7 8">
    <name type="scientific">Mytilus coruscus</name>
    <name type="common">Sea mussel</name>
    <dbReference type="NCBI Taxonomy" id="42192"/>
    <lineage>
        <taxon>Eukaryota</taxon>
        <taxon>Metazoa</taxon>
        <taxon>Spiralia</taxon>
        <taxon>Lophotrochozoa</taxon>
        <taxon>Mollusca</taxon>
        <taxon>Bivalvia</taxon>
        <taxon>Autobranchia</taxon>
        <taxon>Pteriomorphia</taxon>
        <taxon>Mytilida</taxon>
        <taxon>Mytiloidea</taxon>
        <taxon>Mytilidae</taxon>
        <taxon>Mytilinae</taxon>
        <taxon>Mytilus</taxon>
    </lineage>
</organism>
<dbReference type="PANTHER" id="PTHR21446:SF13">
    <property type="entry name" value="DUF3504 DOMAIN-CONTAINING PROTEIN"/>
    <property type="match status" value="1"/>
</dbReference>
<dbReference type="Gene3D" id="1.10.443.10">
    <property type="entry name" value="Intergrase catalytic core"/>
    <property type="match status" value="1"/>
</dbReference>
<keyword evidence="2" id="KW-0597">Phosphoprotein</keyword>
<feature type="domain" description="ZMYM2-like/QRICH1 C-terminal" evidence="5">
    <location>
        <begin position="140"/>
        <end position="285"/>
    </location>
</feature>
<reference evidence="7 8" key="1">
    <citation type="submission" date="2020-06" db="EMBL/GenBank/DDBJ databases">
        <authorList>
            <person name="Li R."/>
            <person name="Bekaert M."/>
        </authorList>
    </citation>
    <scope>NUCLEOTIDE SEQUENCE [LARGE SCALE GENOMIC DNA]</scope>
    <source>
        <strain evidence="8">wild</strain>
    </source>
</reference>
<gene>
    <name evidence="7" type="ORF">MCOR_27660</name>
</gene>
<name>A0A6J8C8K7_MYTCO</name>
<feature type="domain" description="QRICH1-like" evidence="6">
    <location>
        <begin position="12"/>
        <end position="123"/>
    </location>
</feature>
<dbReference type="Pfam" id="PF25561">
    <property type="entry name" value="QRICH1"/>
    <property type="match status" value="1"/>
</dbReference>
<keyword evidence="3" id="KW-0832">Ubl conjugation</keyword>
<keyword evidence="1" id="KW-1017">Isopeptide bond</keyword>
<dbReference type="GO" id="GO:0003677">
    <property type="term" value="F:DNA binding"/>
    <property type="evidence" value="ECO:0007669"/>
    <property type="project" value="InterPro"/>
</dbReference>
<dbReference type="InterPro" id="IPR021893">
    <property type="entry name" value="ZMYM2-like_C"/>
</dbReference>
<protein>
    <submittedName>
        <fullName evidence="7">Uncharacterized protein</fullName>
    </submittedName>
</protein>
<dbReference type="PANTHER" id="PTHR21446">
    <property type="entry name" value="DUF3504 DOMAIN-CONTAINING PROTEIN"/>
    <property type="match status" value="1"/>
</dbReference>
<proteinExistence type="predicted"/>
<dbReference type="EMBL" id="CACVKT020005058">
    <property type="protein sequence ID" value="CAC5392748.1"/>
    <property type="molecule type" value="Genomic_DNA"/>
</dbReference>
<accession>A0A6J8C8K7</accession>
<evidence type="ECO:0000256" key="3">
    <source>
        <dbReference type="ARBA" id="ARBA00022843"/>
    </source>
</evidence>
<dbReference type="InterPro" id="IPR052787">
    <property type="entry name" value="MAVS"/>
</dbReference>
<keyword evidence="8" id="KW-1185">Reference proteome</keyword>
<evidence type="ECO:0000313" key="7">
    <source>
        <dbReference type="EMBL" id="CAC5392748.1"/>
    </source>
</evidence>
<dbReference type="GO" id="GO:0006310">
    <property type="term" value="P:DNA recombination"/>
    <property type="evidence" value="ECO:0007669"/>
    <property type="project" value="UniProtKB-KW"/>
</dbReference>
<dbReference type="InterPro" id="IPR013762">
    <property type="entry name" value="Integrase-like_cat_sf"/>
</dbReference>
<dbReference type="Proteomes" id="UP000507470">
    <property type="component" value="Unassembled WGS sequence"/>
</dbReference>
<dbReference type="InterPro" id="IPR057926">
    <property type="entry name" value="QRICH1_dom"/>
</dbReference>
<evidence type="ECO:0000259" key="5">
    <source>
        <dbReference type="Pfam" id="PF12012"/>
    </source>
</evidence>
<dbReference type="AlphaFoldDB" id="A0A6J8C8K7"/>
<dbReference type="Pfam" id="PF12012">
    <property type="entry name" value="DUF3504"/>
    <property type="match status" value="1"/>
</dbReference>
<evidence type="ECO:0000256" key="1">
    <source>
        <dbReference type="ARBA" id="ARBA00022499"/>
    </source>
</evidence>
<dbReference type="GO" id="GO:0015074">
    <property type="term" value="P:DNA integration"/>
    <property type="evidence" value="ECO:0007669"/>
    <property type="project" value="InterPro"/>
</dbReference>
<dbReference type="InterPro" id="IPR011010">
    <property type="entry name" value="DNA_brk_join_enz"/>
</dbReference>
<evidence type="ECO:0000313" key="8">
    <source>
        <dbReference type="Proteomes" id="UP000507470"/>
    </source>
</evidence>
<sequence>MLKSFLANTVKNTNWGINTYDAWGRWRNEYVRTNGSSSSEQYTLVPPLNSELSAEELDFWLTKFVVEVKRQDGTEYPADSLRLLCTALWRHLRDTCRRYDLNPFNKENPKFATFQHTLDGKMKDIERVNPHVPKRAEPITAEEENKLWIALFCNYENDSKCLSYAVYFYNCKLFALRAADEHSDLEANQYTFGNSEEGFYLQFQGKTSKNCQGGIYHKKAEKKCLRQYENTLNSRCVVKLFQFYLSVIPSDGAFYRRPIAGKTASGHPKFSRQKIGIHTIQGYMKDMCKQANVGGRKTGHSGKVTTATMLFRNNFDEQLIKERTGHKIDAVRTYKRTSEDQVKRISDVLQPPADVKTVKPTVLKMSEPQMQIPVIQSNNEGSYIKFSKGDVYLEFKL</sequence>
<evidence type="ECO:0000259" key="6">
    <source>
        <dbReference type="Pfam" id="PF25561"/>
    </source>
</evidence>
<evidence type="ECO:0000256" key="4">
    <source>
        <dbReference type="ARBA" id="ARBA00023172"/>
    </source>
</evidence>
<dbReference type="SUPFAM" id="SSF56349">
    <property type="entry name" value="DNA breaking-rejoining enzymes"/>
    <property type="match status" value="1"/>
</dbReference>
<keyword evidence="4" id="KW-0233">DNA recombination</keyword>
<evidence type="ECO:0000256" key="2">
    <source>
        <dbReference type="ARBA" id="ARBA00022553"/>
    </source>
</evidence>
<dbReference type="OrthoDB" id="10040310at2759"/>